<evidence type="ECO:0000313" key="2">
    <source>
        <dbReference type="EMBL" id="RIE02153.1"/>
    </source>
</evidence>
<dbReference type="AlphaFoldDB" id="A0A398CHC3"/>
<comment type="caution">
    <text evidence="2">The sequence shown here is derived from an EMBL/GenBank/DDBJ whole genome shotgun (WGS) entry which is preliminary data.</text>
</comment>
<feature type="signal peptide" evidence="1">
    <location>
        <begin position="1"/>
        <end position="20"/>
    </location>
</feature>
<feature type="chain" id="PRO_5038641886" description="SbsC C-terminal domain-containing protein" evidence="1">
    <location>
        <begin position="21"/>
        <end position="266"/>
    </location>
</feature>
<protein>
    <recommendedName>
        <fullName evidence="4">SbsC C-terminal domain-containing protein</fullName>
    </recommendedName>
</protein>
<dbReference type="RefSeq" id="WP_119150192.1">
    <property type="nucleotide sequence ID" value="NZ_JBHSOV010000054.1"/>
</dbReference>
<evidence type="ECO:0000256" key="1">
    <source>
        <dbReference type="SAM" id="SignalP"/>
    </source>
</evidence>
<proteinExistence type="predicted"/>
<accession>A0A398CHC3</accession>
<dbReference type="EMBL" id="QXJM01000039">
    <property type="protein sequence ID" value="RIE02153.1"/>
    <property type="molecule type" value="Genomic_DNA"/>
</dbReference>
<organism evidence="2 3">
    <name type="scientific">Cohnella faecalis</name>
    <dbReference type="NCBI Taxonomy" id="2315694"/>
    <lineage>
        <taxon>Bacteria</taxon>
        <taxon>Bacillati</taxon>
        <taxon>Bacillota</taxon>
        <taxon>Bacilli</taxon>
        <taxon>Bacillales</taxon>
        <taxon>Paenibacillaceae</taxon>
        <taxon>Cohnella</taxon>
    </lineage>
</organism>
<name>A0A398CHC3_9BACL</name>
<dbReference type="OrthoDB" id="2679013at2"/>
<keyword evidence="3" id="KW-1185">Reference proteome</keyword>
<sequence length="266" mass="28492">MNTAKWTSALIVSLILSALAANPIASAFSIRYDSSVRASLNKLPQPSKPIALYTDAIGLQQQLDGIDGRIAKLHAENEQALLGVRQRIKLIDAGKLSRLDAQAKQAKQRYQPLFDDYRAANQQLTAAKYIPGKEIKAVLRLKADLMKPAVQLARQDIRAKEAALKEAKEATAKTVKKIKDVLGGISSSKAKIQAEKAAAAIPAKHLSSAWSAAGKSLKKADSKGVTEALSDLNSLFKQTIARKQAIQALEVQIGGIIAKANSLIPA</sequence>
<keyword evidence="1" id="KW-0732">Signal</keyword>
<dbReference type="Proteomes" id="UP000266340">
    <property type="component" value="Unassembled WGS sequence"/>
</dbReference>
<evidence type="ECO:0000313" key="3">
    <source>
        <dbReference type="Proteomes" id="UP000266340"/>
    </source>
</evidence>
<gene>
    <name evidence="2" type="ORF">D3H35_15505</name>
</gene>
<evidence type="ECO:0008006" key="4">
    <source>
        <dbReference type="Google" id="ProtNLM"/>
    </source>
</evidence>
<reference evidence="2 3" key="1">
    <citation type="submission" date="2018-09" db="EMBL/GenBank/DDBJ databases">
        <title>Cohnella cavernae sp. nov., isolated from a karst cave.</title>
        <authorList>
            <person name="Zhu H."/>
        </authorList>
    </citation>
    <scope>NUCLEOTIDE SEQUENCE [LARGE SCALE GENOMIC DNA]</scope>
    <source>
        <strain evidence="2 3">K2E09-144</strain>
    </source>
</reference>